<dbReference type="AlphaFoldDB" id="A0A350P3Q2"/>
<proteinExistence type="predicted"/>
<dbReference type="EMBL" id="DNAN01000327">
    <property type="protein sequence ID" value="HAW75919.1"/>
    <property type="molecule type" value="Genomic_DNA"/>
</dbReference>
<reference evidence="1 2" key="1">
    <citation type="journal article" date="2018" name="Nat. Biotechnol.">
        <title>A standardized bacterial taxonomy based on genome phylogeny substantially revises the tree of life.</title>
        <authorList>
            <person name="Parks D.H."/>
            <person name="Chuvochina M."/>
            <person name="Waite D.W."/>
            <person name="Rinke C."/>
            <person name="Skarshewski A."/>
            <person name="Chaumeil P.A."/>
            <person name="Hugenholtz P."/>
        </authorList>
    </citation>
    <scope>NUCLEOTIDE SEQUENCE [LARGE SCALE GENOMIC DNA]</scope>
    <source>
        <strain evidence="1">UBA11978</strain>
    </source>
</reference>
<evidence type="ECO:0000313" key="1">
    <source>
        <dbReference type="EMBL" id="HAW75919.1"/>
    </source>
</evidence>
<gene>
    <name evidence="1" type="ORF">DCW74_09335</name>
</gene>
<organism evidence="1 2">
    <name type="scientific">Alteromonas australica</name>
    <dbReference type="NCBI Taxonomy" id="589873"/>
    <lineage>
        <taxon>Bacteria</taxon>
        <taxon>Pseudomonadati</taxon>
        <taxon>Pseudomonadota</taxon>
        <taxon>Gammaproteobacteria</taxon>
        <taxon>Alteromonadales</taxon>
        <taxon>Alteromonadaceae</taxon>
        <taxon>Alteromonas/Salinimonas group</taxon>
        <taxon>Alteromonas</taxon>
    </lineage>
</organism>
<sequence length="278" mass="31084">MFEKRVCAFIDILGFRDAVVSADSSPDFAKELKGILDVMNSCALALNSPNLYDVVSYALKSNSKEKEEVSLPLKASEYIRSTAFSDSLVISSNSDYRGAANLIFATILLVHELLKIGYMVRGAISSGNLYHDGSTVFGKALVDAYELETAISIFPRICASDEFLSLLGQIEARPGVLSGFFAQDFDGIHMLDYLGDSCLRIASMNDPEQDWEHLKQHNRRLASRIEITGNSISRIAEKAKPNGYRVLAKLRWLVQYYRKSMSINEFYLPRDIELPNIT</sequence>
<comment type="caution">
    <text evidence="1">The sequence shown here is derived from an EMBL/GenBank/DDBJ whole genome shotgun (WGS) entry which is preliminary data.</text>
</comment>
<dbReference type="Proteomes" id="UP000263517">
    <property type="component" value="Unassembled WGS sequence"/>
</dbReference>
<accession>A0A350P3Q2</accession>
<protein>
    <submittedName>
        <fullName evidence="1">Uncharacterized protein</fullName>
    </submittedName>
</protein>
<evidence type="ECO:0000313" key="2">
    <source>
        <dbReference type="Proteomes" id="UP000263517"/>
    </source>
</evidence>
<name>A0A350P3Q2_9ALTE</name>